<dbReference type="OrthoDB" id="7855297at2"/>
<gene>
    <name evidence="1" type="ORF">YC6258_01311</name>
</gene>
<proteinExistence type="predicted"/>
<dbReference type="RefSeq" id="WP_044616181.1">
    <property type="nucleotide sequence ID" value="NZ_CP007142.1"/>
</dbReference>
<dbReference type="PATRIC" id="fig|1445510.3.peg.1280"/>
<dbReference type="Proteomes" id="UP000032266">
    <property type="component" value="Chromosome"/>
</dbReference>
<dbReference type="EMBL" id="CP007142">
    <property type="protein sequence ID" value="AJQ93359.1"/>
    <property type="molecule type" value="Genomic_DNA"/>
</dbReference>
<evidence type="ECO:0000313" key="2">
    <source>
        <dbReference type="Proteomes" id="UP000032266"/>
    </source>
</evidence>
<dbReference type="KEGG" id="gsn:YC6258_01311"/>
<dbReference type="Pfam" id="PF17784">
    <property type="entry name" value="Sulfotransfer_4"/>
    <property type="match status" value="1"/>
</dbReference>
<dbReference type="AlphaFoldDB" id="A0A0C5VSS3"/>
<protein>
    <recommendedName>
        <fullName evidence="3">Sulfotransferase family protein</fullName>
    </recommendedName>
</protein>
<dbReference type="PANTHER" id="PTHR36978">
    <property type="entry name" value="P-LOOP CONTAINING NUCLEOTIDE TRIPHOSPHATE HYDROLASE"/>
    <property type="match status" value="1"/>
</dbReference>
<keyword evidence="2" id="KW-1185">Reference proteome</keyword>
<dbReference type="InterPro" id="IPR040632">
    <property type="entry name" value="Sulfotransfer_4"/>
</dbReference>
<reference evidence="1 2" key="1">
    <citation type="submission" date="2014-01" db="EMBL/GenBank/DDBJ databases">
        <title>Full genme sequencing of cellulolytic bacterium Gynuella sunshinyii YC6258T gen. nov., sp. nov.</title>
        <authorList>
            <person name="Khan H."/>
            <person name="Chung E.J."/>
            <person name="Chung Y.R."/>
        </authorList>
    </citation>
    <scope>NUCLEOTIDE SEQUENCE [LARGE SCALE GENOMIC DNA]</scope>
    <source>
        <strain evidence="1 2">YC6258</strain>
    </source>
</reference>
<dbReference type="STRING" id="1445510.YC6258_01311"/>
<sequence length="234" mass="26609">MSLEVIGAGLGRTGTLSLKFALEHLGIGSCYHMVELYANGRRNLPLWLEAINGEPQWNEIFNGYQATTDYPACRFYKTLMNHYNKAKVILTIRDADSWFDSVSETIFASRRDSNIFGESGKAFSDFIRQPFGDKIDDRAFMTDYFNTWNQTVIDTVAPERLLVLSPGDGWEPLCRFLNKPVPDVPYPSVHARAQRKENEDIRPAVDEVELEQRMKNHLARLRSGLAAQSGESKK</sequence>
<dbReference type="InterPro" id="IPR027417">
    <property type="entry name" value="P-loop_NTPase"/>
</dbReference>
<dbReference type="SUPFAM" id="SSF52540">
    <property type="entry name" value="P-loop containing nucleoside triphosphate hydrolases"/>
    <property type="match status" value="1"/>
</dbReference>
<evidence type="ECO:0000313" key="1">
    <source>
        <dbReference type="EMBL" id="AJQ93359.1"/>
    </source>
</evidence>
<accession>A0A0C5VSS3</accession>
<dbReference type="HOGENOM" id="CLU_061199_2_0_6"/>
<name>A0A0C5VSS3_9GAMM</name>
<dbReference type="Gene3D" id="3.40.50.300">
    <property type="entry name" value="P-loop containing nucleotide triphosphate hydrolases"/>
    <property type="match status" value="1"/>
</dbReference>
<dbReference type="PANTHER" id="PTHR36978:SF4">
    <property type="entry name" value="P-LOOP CONTAINING NUCLEOSIDE TRIPHOSPHATE HYDROLASE PROTEIN"/>
    <property type="match status" value="1"/>
</dbReference>
<evidence type="ECO:0008006" key="3">
    <source>
        <dbReference type="Google" id="ProtNLM"/>
    </source>
</evidence>
<organism evidence="1 2">
    <name type="scientific">Gynuella sunshinyii YC6258</name>
    <dbReference type="NCBI Taxonomy" id="1445510"/>
    <lineage>
        <taxon>Bacteria</taxon>
        <taxon>Pseudomonadati</taxon>
        <taxon>Pseudomonadota</taxon>
        <taxon>Gammaproteobacteria</taxon>
        <taxon>Oceanospirillales</taxon>
        <taxon>Saccharospirillaceae</taxon>
        <taxon>Gynuella</taxon>
    </lineage>
</organism>